<keyword evidence="1" id="KW-0812">Transmembrane</keyword>
<keyword evidence="2" id="KW-0732">Signal</keyword>
<evidence type="ECO:0000313" key="4">
    <source>
        <dbReference type="Proteomes" id="UP001172102"/>
    </source>
</evidence>
<comment type="caution">
    <text evidence="3">The sequence shown here is derived from an EMBL/GenBank/DDBJ whole genome shotgun (WGS) entry which is preliminary data.</text>
</comment>
<keyword evidence="1" id="KW-0472">Membrane</keyword>
<reference evidence="3" key="1">
    <citation type="submission" date="2023-06" db="EMBL/GenBank/DDBJ databases">
        <title>Genome-scale phylogeny and comparative genomics of the fungal order Sordariales.</title>
        <authorList>
            <consortium name="Lawrence Berkeley National Laboratory"/>
            <person name="Hensen N."/>
            <person name="Bonometti L."/>
            <person name="Westerberg I."/>
            <person name="Brannstrom I.O."/>
            <person name="Guillou S."/>
            <person name="Cros-Aarteil S."/>
            <person name="Calhoun S."/>
            <person name="Haridas S."/>
            <person name="Kuo A."/>
            <person name="Mondo S."/>
            <person name="Pangilinan J."/>
            <person name="Riley R."/>
            <person name="Labutti K."/>
            <person name="Andreopoulos B."/>
            <person name="Lipzen A."/>
            <person name="Chen C."/>
            <person name="Yanf M."/>
            <person name="Daum C."/>
            <person name="Ng V."/>
            <person name="Clum A."/>
            <person name="Steindorff A."/>
            <person name="Ohm R."/>
            <person name="Martin F."/>
            <person name="Silar P."/>
            <person name="Natvig D."/>
            <person name="Lalanne C."/>
            <person name="Gautier V."/>
            <person name="Ament-Velasquez S.L."/>
            <person name="Kruys A."/>
            <person name="Hutchinson M.I."/>
            <person name="Powell A.J."/>
            <person name="Barry K."/>
            <person name="Miller A.N."/>
            <person name="Grigoriev I.V."/>
            <person name="Debuchy R."/>
            <person name="Gladieux P."/>
            <person name="Thoren M.H."/>
            <person name="Johannesson H."/>
        </authorList>
    </citation>
    <scope>NUCLEOTIDE SEQUENCE</scope>
    <source>
        <strain evidence="3">SMH4607-1</strain>
    </source>
</reference>
<dbReference type="EMBL" id="JAUKUA010000005">
    <property type="protein sequence ID" value="KAK0711193.1"/>
    <property type="molecule type" value="Genomic_DNA"/>
</dbReference>
<evidence type="ECO:0000313" key="3">
    <source>
        <dbReference type="EMBL" id="KAK0711193.1"/>
    </source>
</evidence>
<gene>
    <name evidence="3" type="ORF">B0H67DRAFT_555213</name>
</gene>
<feature type="transmembrane region" description="Helical" evidence="1">
    <location>
        <begin position="247"/>
        <end position="269"/>
    </location>
</feature>
<keyword evidence="1" id="KW-1133">Transmembrane helix</keyword>
<organism evidence="3 4">
    <name type="scientific">Lasiosphaeris hirsuta</name>
    <dbReference type="NCBI Taxonomy" id="260670"/>
    <lineage>
        <taxon>Eukaryota</taxon>
        <taxon>Fungi</taxon>
        <taxon>Dikarya</taxon>
        <taxon>Ascomycota</taxon>
        <taxon>Pezizomycotina</taxon>
        <taxon>Sordariomycetes</taxon>
        <taxon>Sordariomycetidae</taxon>
        <taxon>Sordariales</taxon>
        <taxon>Lasiosphaeriaceae</taxon>
        <taxon>Lasiosphaeris</taxon>
    </lineage>
</organism>
<protein>
    <submittedName>
        <fullName evidence="3">Uncharacterized protein</fullName>
    </submittedName>
</protein>
<accession>A0AA40A8R3</accession>
<keyword evidence="4" id="KW-1185">Reference proteome</keyword>
<feature type="chain" id="PRO_5041421590" evidence="2">
    <location>
        <begin position="30"/>
        <end position="270"/>
    </location>
</feature>
<dbReference type="Proteomes" id="UP001172102">
    <property type="component" value="Unassembled WGS sequence"/>
</dbReference>
<proteinExistence type="predicted"/>
<evidence type="ECO:0000256" key="1">
    <source>
        <dbReference type="SAM" id="Phobius"/>
    </source>
</evidence>
<sequence>MTSILLLLLSPVFLLRLLALLLAVGTGLAQAQDATDASTTADATAESTLEASSSSPTATGVTRVVQIFFIDERSYEGLPYTMLHKDSGAVIGVEADRTTFVITSTRVDNRPLPLHSRTDNVTTGIPTLTSPRLGHITNATGLASTITQGPSFFAYTGTRYGPDHTLVNRCSLNGTASAVCNLTHVGAVWYTKDPAWNGTFSTYSYNWTSGDRFGFAPVTITAGAEMLAETNPTASGTPNGAAALPRALGGSAGAAVAVGAVLAVGVGFIL</sequence>
<name>A0AA40A8R3_9PEZI</name>
<dbReference type="AlphaFoldDB" id="A0AA40A8R3"/>
<evidence type="ECO:0000256" key="2">
    <source>
        <dbReference type="SAM" id="SignalP"/>
    </source>
</evidence>
<feature type="signal peptide" evidence="2">
    <location>
        <begin position="1"/>
        <end position="29"/>
    </location>
</feature>